<evidence type="ECO:0000313" key="1">
    <source>
        <dbReference type="EMBL" id="KAI0066962.1"/>
    </source>
</evidence>
<keyword evidence="2" id="KW-1185">Reference proteome</keyword>
<proteinExistence type="predicted"/>
<gene>
    <name evidence="1" type="ORF">BV25DRAFT_1912305</name>
</gene>
<reference evidence="1" key="1">
    <citation type="submission" date="2021-03" db="EMBL/GenBank/DDBJ databases">
        <authorList>
            <consortium name="DOE Joint Genome Institute"/>
            <person name="Ahrendt S."/>
            <person name="Looney B.P."/>
            <person name="Miyauchi S."/>
            <person name="Morin E."/>
            <person name="Drula E."/>
            <person name="Courty P.E."/>
            <person name="Chicoki N."/>
            <person name="Fauchery L."/>
            <person name="Kohler A."/>
            <person name="Kuo A."/>
            <person name="Labutti K."/>
            <person name="Pangilinan J."/>
            <person name="Lipzen A."/>
            <person name="Riley R."/>
            <person name="Andreopoulos W."/>
            <person name="He G."/>
            <person name="Johnson J."/>
            <person name="Barry K.W."/>
            <person name="Grigoriev I.V."/>
            <person name="Nagy L."/>
            <person name="Hibbett D."/>
            <person name="Henrissat B."/>
            <person name="Matheny P.B."/>
            <person name="Labbe J."/>
            <person name="Martin F."/>
        </authorList>
    </citation>
    <scope>NUCLEOTIDE SEQUENCE</scope>
    <source>
        <strain evidence="1">HHB10654</strain>
    </source>
</reference>
<accession>A0ACB8TEU5</accession>
<dbReference type="Proteomes" id="UP000814140">
    <property type="component" value="Unassembled WGS sequence"/>
</dbReference>
<name>A0ACB8TEU5_9AGAM</name>
<evidence type="ECO:0000313" key="2">
    <source>
        <dbReference type="Proteomes" id="UP000814140"/>
    </source>
</evidence>
<reference evidence="1" key="2">
    <citation type="journal article" date="2022" name="New Phytol.">
        <title>Evolutionary transition to the ectomycorrhizal habit in the genomes of a hyperdiverse lineage of mushroom-forming fungi.</title>
        <authorList>
            <person name="Looney B."/>
            <person name="Miyauchi S."/>
            <person name="Morin E."/>
            <person name="Drula E."/>
            <person name="Courty P.E."/>
            <person name="Kohler A."/>
            <person name="Kuo A."/>
            <person name="LaButti K."/>
            <person name="Pangilinan J."/>
            <person name="Lipzen A."/>
            <person name="Riley R."/>
            <person name="Andreopoulos W."/>
            <person name="He G."/>
            <person name="Johnson J."/>
            <person name="Nolan M."/>
            <person name="Tritt A."/>
            <person name="Barry K.W."/>
            <person name="Grigoriev I.V."/>
            <person name="Nagy L.G."/>
            <person name="Hibbett D."/>
            <person name="Henrissat B."/>
            <person name="Matheny P.B."/>
            <person name="Labbe J."/>
            <person name="Martin F.M."/>
        </authorList>
    </citation>
    <scope>NUCLEOTIDE SEQUENCE</scope>
    <source>
        <strain evidence="1">HHB10654</strain>
    </source>
</reference>
<sequence length="348" mass="40117">MSEKFYIPNCLENWKWPRAINPYYEEVKAESAAWARSFGAFSPKAQHAYDRCDFNLLACLAYPRLNKERARTGCDLMNMFFVFDEYSDVSPVEEVQKQADVIMDALRNPHTPRPEGEWVGGEVTRQFWELAIKTASPQSQKRFIQTFGTYTQAVVQQAADRVHHHVRSVDEYLEVRRDTIGAKPSFAILETGMNLPDEAVENDIIQRLSILAIDMILLGNDIASYNLEQARGDDNHNIVTIVMHQEKTDIKGAMDWVVEYHKKLEAEFMELYEQVPKLLKFGEPVDSELAVYVDGLGNWVRASDQWGFESERYFGKKAPEIQKRRWVTLMPKERTDEIGPQIVDGSIL</sequence>
<protein>
    <submittedName>
        <fullName evidence="1">Terpenoid synthase</fullName>
    </submittedName>
</protein>
<organism evidence="1 2">
    <name type="scientific">Artomyces pyxidatus</name>
    <dbReference type="NCBI Taxonomy" id="48021"/>
    <lineage>
        <taxon>Eukaryota</taxon>
        <taxon>Fungi</taxon>
        <taxon>Dikarya</taxon>
        <taxon>Basidiomycota</taxon>
        <taxon>Agaricomycotina</taxon>
        <taxon>Agaricomycetes</taxon>
        <taxon>Russulales</taxon>
        <taxon>Auriscalpiaceae</taxon>
        <taxon>Artomyces</taxon>
    </lineage>
</organism>
<dbReference type="EMBL" id="MU277191">
    <property type="protein sequence ID" value="KAI0066962.1"/>
    <property type="molecule type" value="Genomic_DNA"/>
</dbReference>
<comment type="caution">
    <text evidence="1">The sequence shown here is derived from an EMBL/GenBank/DDBJ whole genome shotgun (WGS) entry which is preliminary data.</text>
</comment>